<dbReference type="AlphaFoldDB" id="A0A0F9R6R6"/>
<reference evidence="1" key="1">
    <citation type="journal article" date="2015" name="Nature">
        <title>Complex archaea that bridge the gap between prokaryotes and eukaryotes.</title>
        <authorList>
            <person name="Spang A."/>
            <person name="Saw J.H."/>
            <person name="Jorgensen S.L."/>
            <person name="Zaremba-Niedzwiedzka K."/>
            <person name="Martijn J."/>
            <person name="Lind A.E."/>
            <person name="van Eijk R."/>
            <person name="Schleper C."/>
            <person name="Guy L."/>
            <person name="Ettema T.J."/>
        </authorList>
    </citation>
    <scope>NUCLEOTIDE SEQUENCE</scope>
</reference>
<protein>
    <submittedName>
        <fullName evidence="1">Uncharacterized protein</fullName>
    </submittedName>
</protein>
<evidence type="ECO:0000313" key="1">
    <source>
        <dbReference type="EMBL" id="KKN13118.1"/>
    </source>
</evidence>
<name>A0A0F9R6R6_9ZZZZ</name>
<dbReference type="EMBL" id="LAZR01003957">
    <property type="protein sequence ID" value="KKN13118.1"/>
    <property type="molecule type" value="Genomic_DNA"/>
</dbReference>
<sequence>MAWTDLQFNASTGQGGWFHNPRLSQELRHALVPLMKFRQFVDIKEGFGMHVGDTLYFDKISKISTEGGTLVETNAMPEHQFTITRGTIAISEWGNSIPYTGKLEALSNFDVQNPIIRVLRDDMATVLDKAAGLEFKKTGRKYICTSTVAGTLESVADGDTLASAKSVKGGWRLFHIRDVVKELKSRDIPKYDGEN</sequence>
<dbReference type="SUPFAM" id="SSF56563">
    <property type="entry name" value="Major capsid protein gp5"/>
    <property type="match status" value="1"/>
</dbReference>
<organism evidence="1">
    <name type="scientific">marine sediment metagenome</name>
    <dbReference type="NCBI Taxonomy" id="412755"/>
    <lineage>
        <taxon>unclassified sequences</taxon>
        <taxon>metagenomes</taxon>
        <taxon>ecological metagenomes</taxon>
    </lineage>
</organism>
<comment type="caution">
    <text evidence="1">The sequence shown here is derived from an EMBL/GenBank/DDBJ whole genome shotgun (WGS) entry which is preliminary data.</text>
</comment>
<gene>
    <name evidence="1" type="ORF">LCGC14_1009710</name>
</gene>
<proteinExistence type="predicted"/>
<accession>A0A0F9R6R6</accession>
<feature type="non-terminal residue" evidence="1">
    <location>
        <position position="195"/>
    </location>
</feature>